<dbReference type="EMBL" id="WOEZ01000335">
    <property type="protein sequence ID" value="NPT62558.1"/>
    <property type="molecule type" value="Genomic_DNA"/>
</dbReference>
<dbReference type="InterPro" id="IPR021946">
    <property type="entry name" value="DUF3563"/>
</dbReference>
<accession>A0A972P1V5</accession>
<evidence type="ECO:0000313" key="2">
    <source>
        <dbReference type="Proteomes" id="UP000655523"/>
    </source>
</evidence>
<name>A0A972P1V5_9BURK</name>
<proteinExistence type="predicted"/>
<organism evidence="1 2">
    <name type="scientific">Paraburkholderia elongata</name>
    <dbReference type="NCBI Taxonomy" id="2675747"/>
    <lineage>
        <taxon>Bacteria</taxon>
        <taxon>Pseudomonadati</taxon>
        <taxon>Pseudomonadota</taxon>
        <taxon>Betaproteobacteria</taxon>
        <taxon>Burkholderiales</taxon>
        <taxon>Burkholderiaceae</taxon>
        <taxon>Paraburkholderia</taxon>
    </lineage>
</organism>
<comment type="caution">
    <text evidence="1">The sequence shown here is derived from an EMBL/GenBank/DDBJ whole genome shotgun (WGS) entry which is preliminary data.</text>
</comment>
<sequence length="44" mass="5382">MLLTLLLDRLNQWLENFHRTRRDEHLAASKDIAELERRMKEFDG</sequence>
<dbReference type="AlphaFoldDB" id="A0A972P1V5"/>
<keyword evidence="2" id="KW-1185">Reference proteome</keyword>
<dbReference type="RefSeq" id="WP_172179023.1">
    <property type="nucleotide sequence ID" value="NZ_WOEZ01000335.1"/>
</dbReference>
<protein>
    <submittedName>
        <fullName evidence="1">DUF3563 domain-containing protein</fullName>
    </submittedName>
</protein>
<dbReference type="Proteomes" id="UP000655523">
    <property type="component" value="Unassembled WGS sequence"/>
</dbReference>
<evidence type="ECO:0000313" key="1">
    <source>
        <dbReference type="EMBL" id="NPT62558.1"/>
    </source>
</evidence>
<dbReference type="Pfam" id="PF12086">
    <property type="entry name" value="DUF3563"/>
    <property type="match status" value="1"/>
</dbReference>
<gene>
    <name evidence="1" type="ORF">GNZ13_50800</name>
</gene>
<reference evidence="1 2" key="1">
    <citation type="submission" date="2019-11" db="EMBL/GenBank/DDBJ databases">
        <title>Metabolism of dissolved organic matter in forest soils.</title>
        <authorList>
            <person name="Cyle K.T."/>
            <person name="Wilhelm R.C."/>
            <person name="Martinez C.E."/>
        </authorList>
    </citation>
    <scope>NUCLEOTIDE SEQUENCE [LARGE SCALE GENOMIC DNA]</scope>
    <source>
        <strain evidence="1 2">5N</strain>
    </source>
</reference>